<protein>
    <submittedName>
        <fullName evidence="1">Uncharacterized protein</fullName>
    </submittedName>
</protein>
<dbReference type="PANTHER" id="PTHR46153:SF20">
    <property type="entry name" value="ACYL CARRIER PROTEIN 2, CHLOROPLASTIC-RELATED"/>
    <property type="match status" value="1"/>
</dbReference>
<reference evidence="1 2" key="1">
    <citation type="submission" date="2019-06" db="EMBL/GenBank/DDBJ databases">
        <title>WGS assembly of Gossypium darwinii.</title>
        <authorList>
            <person name="Chen Z.J."/>
            <person name="Sreedasyam A."/>
            <person name="Ando A."/>
            <person name="Song Q."/>
            <person name="De L."/>
            <person name="Hulse-Kemp A."/>
            <person name="Ding M."/>
            <person name="Ye W."/>
            <person name="Kirkbride R."/>
            <person name="Jenkins J."/>
            <person name="Plott C."/>
            <person name="Lovell J."/>
            <person name="Lin Y.-M."/>
            <person name="Vaughn R."/>
            <person name="Liu B."/>
            <person name="Li W."/>
            <person name="Simpson S."/>
            <person name="Scheffler B."/>
            <person name="Saski C."/>
            <person name="Grover C."/>
            <person name="Hu G."/>
            <person name="Conover J."/>
            <person name="Carlson J."/>
            <person name="Shu S."/>
            <person name="Boston L."/>
            <person name="Williams M."/>
            <person name="Peterson D."/>
            <person name="Mcgee K."/>
            <person name="Jones D."/>
            <person name="Wendel J."/>
            <person name="Stelly D."/>
            <person name="Grimwood J."/>
            <person name="Schmutz J."/>
        </authorList>
    </citation>
    <scope>NUCLEOTIDE SEQUENCE [LARGE SCALE GENOMIC DNA]</scope>
    <source>
        <strain evidence="1">1808015.09</strain>
    </source>
</reference>
<dbReference type="EMBL" id="CM017690">
    <property type="protein sequence ID" value="TYH25141.1"/>
    <property type="molecule type" value="Genomic_DNA"/>
</dbReference>
<evidence type="ECO:0000313" key="1">
    <source>
        <dbReference type="EMBL" id="TYH25141.1"/>
    </source>
</evidence>
<name>A0A5D2H4N2_GOSDA</name>
<organism evidence="1 2">
    <name type="scientific">Gossypium darwinii</name>
    <name type="common">Darwin's cotton</name>
    <name type="synonym">Gossypium barbadense var. darwinii</name>
    <dbReference type="NCBI Taxonomy" id="34276"/>
    <lineage>
        <taxon>Eukaryota</taxon>
        <taxon>Viridiplantae</taxon>
        <taxon>Streptophyta</taxon>
        <taxon>Embryophyta</taxon>
        <taxon>Tracheophyta</taxon>
        <taxon>Spermatophyta</taxon>
        <taxon>Magnoliopsida</taxon>
        <taxon>eudicotyledons</taxon>
        <taxon>Gunneridae</taxon>
        <taxon>Pentapetalae</taxon>
        <taxon>rosids</taxon>
        <taxon>malvids</taxon>
        <taxon>Malvales</taxon>
        <taxon>Malvaceae</taxon>
        <taxon>Malvoideae</taxon>
        <taxon>Gossypium</taxon>
    </lineage>
</organism>
<proteinExistence type="predicted"/>
<dbReference type="PANTHER" id="PTHR46153">
    <property type="entry name" value="ACYL CARRIER PROTEIN"/>
    <property type="match status" value="1"/>
</dbReference>
<accession>A0A5D2H4N2</accession>
<dbReference type="GO" id="GO:0000036">
    <property type="term" value="F:acyl carrier activity"/>
    <property type="evidence" value="ECO:0007669"/>
    <property type="project" value="InterPro"/>
</dbReference>
<gene>
    <name evidence="1" type="ORF">ES288_A03G145500v1</name>
</gene>
<evidence type="ECO:0000313" key="2">
    <source>
        <dbReference type="Proteomes" id="UP000323506"/>
    </source>
</evidence>
<dbReference type="AlphaFoldDB" id="A0A5D2H4N2"/>
<dbReference type="InterPro" id="IPR044813">
    <property type="entry name" value="ACP_chloroplastic"/>
</dbReference>
<sequence>MAISTKGGQKLELMIGDIGIEFSQKNQVMSDGRLWKCYYQGFWAEIGSFVNQGRNNQSCRLRPVPARLWISYAAKPETVDKVCEIVRKPLALSSDNPVTGA</sequence>
<keyword evidence="2" id="KW-1185">Reference proteome</keyword>
<dbReference type="Proteomes" id="UP000323506">
    <property type="component" value="Chromosome A03"/>
</dbReference>